<gene>
    <name evidence="6" type="primary">LOC107419961</name>
</gene>
<dbReference type="GeneID" id="107419961"/>
<dbReference type="RefSeq" id="XP_015884291.1">
    <property type="nucleotide sequence ID" value="XM_016028805.4"/>
</dbReference>
<dbReference type="PANTHER" id="PTHR33415">
    <property type="entry name" value="PROTEIN EMBRYO DEFECTIVE 514"/>
    <property type="match status" value="1"/>
</dbReference>
<evidence type="ECO:0000256" key="2">
    <source>
        <dbReference type="ARBA" id="ARBA00022528"/>
    </source>
</evidence>
<evidence type="ECO:0000313" key="6">
    <source>
        <dbReference type="RefSeq" id="XP_015884291.1"/>
    </source>
</evidence>
<dbReference type="Proteomes" id="UP001652623">
    <property type="component" value="Chromosome 5"/>
</dbReference>
<evidence type="ECO:0000313" key="5">
    <source>
        <dbReference type="Proteomes" id="UP001652623"/>
    </source>
</evidence>
<dbReference type="Gene3D" id="3.10.450.40">
    <property type="match status" value="1"/>
</dbReference>
<dbReference type="KEGG" id="zju:107419961"/>
<dbReference type="InterPro" id="IPR044673">
    <property type="entry name" value="DCL-like"/>
</dbReference>
<keyword evidence="4" id="KW-0809">Transit peptide</keyword>
<dbReference type="FunCoup" id="A0A6P3ZVF5">
    <property type="interactions" value="1033"/>
</dbReference>
<dbReference type="PANTHER" id="PTHR33415:SF4">
    <property type="entry name" value="DCL PROTEIN (DUF3223)"/>
    <property type="match status" value="1"/>
</dbReference>
<name>A0A6P3ZVF5_ZIZJJ</name>
<comment type="subcellular location">
    <subcellularLocation>
        <location evidence="1">Plastid</location>
        <location evidence="1">Chloroplast</location>
    </subcellularLocation>
</comment>
<accession>A0A6P3ZVF5</accession>
<keyword evidence="2" id="KW-0150">Chloroplast</keyword>
<dbReference type="FunFam" id="3.10.450.40:FF:000008">
    <property type="entry name" value="Protein DCL, chloroplastic"/>
    <property type="match status" value="1"/>
</dbReference>
<dbReference type="GO" id="GO:1901259">
    <property type="term" value="P:chloroplast rRNA processing"/>
    <property type="evidence" value="ECO:0007669"/>
    <property type="project" value="TreeGrafter"/>
</dbReference>
<sequence length="203" mass="23869">MAAPSMLLRGLPLLRLRLHFQFHHRRCAVGFITAPSRRSWCTVTADSTRPDEKLSSADDSTAFLRAQHSPKFPRWDDPDYRRWKDKEEEILSDIDPILSLAKDILHSDRYLDGEQLTVEDEKVVVERLLAYHPHFEDKIGCGLDSIMVDRHPQFRQSRCLFVIRTDGVWIDFSYQKCLRAYIRVKYPSHAERFIREHFKRSGG</sequence>
<evidence type="ECO:0000256" key="1">
    <source>
        <dbReference type="ARBA" id="ARBA00004229"/>
    </source>
</evidence>
<evidence type="ECO:0000256" key="3">
    <source>
        <dbReference type="ARBA" id="ARBA00022640"/>
    </source>
</evidence>
<evidence type="ECO:0000256" key="4">
    <source>
        <dbReference type="ARBA" id="ARBA00022946"/>
    </source>
</evidence>
<dbReference type="InParanoid" id="A0A6P3ZVF5"/>
<organism evidence="5 6">
    <name type="scientific">Ziziphus jujuba</name>
    <name type="common">Chinese jujube</name>
    <name type="synonym">Ziziphus sativa</name>
    <dbReference type="NCBI Taxonomy" id="326968"/>
    <lineage>
        <taxon>Eukaryota</taxon>
        <taxon>Viridiplantae</taxon>
        <taxon>Streptophyta</taxon>
        <taxon>Embryophyta</taxon>
        <taxon>Tracheophyta</taxon>
        <taxon>Spermatophyta</taxon>
        <taxon>Magnoliopsida</taxon>
        <taxon>eudicotyledons</taxon>
        <taxon>Gunneridae</taxon>
        <taxon>Pentapetalae</taxon>
        <taxon>rosids</taxon>
        <taxon>fabids</taxon>
        <taxon>Rosales</taxon>
        <taxon>Rhamnaceae</taxon>
        <taxon>Paliureae</taxon>
        <taxon>Ziziphus</taxon>
    </lineage>
</organism>
<keyword evidence="3" id="KW-0934">Plastid</keyword>
<dbReference type="Pfam" id="PF11523">
    <property type="entry name" value="DUF3223"/>
    <property type="match status" value="1"/>
</dbReference>
<protein>
    <submittedName>
        <fullName evidence="6">Protein DCL homolog, chloroplastic</fullName>
    </submittedName>
</protein>
<reference evidence="6" key="1">
    <citation type="submission" date="2025-08" db="UniProtKB">
        <authorList>
            <consortium name="RefSeq"/>
        </authorList>
    </citation>
    <scope>IDENTIFICATION</scope>
    <source>
        <tissue evidence="6">Seedling</tissue>
    </source>
</reference>
<proteinExistence type="predicted"/>
<dbReference type="GO" id="GO:0009507">
    <property type="term" value="C:chloroplast"/>
    <property type="evidence" value="ECO:0007669"/>
    <property type="project" value="UniProtKB-SubCell"/>
</dbReference>
<dbReference type="AlphaFoldDB" id="A0A6P3ZVF5"/>
<dbReference type="GO" id="GO:0009658">
    <property type="term" value="P:chloroplast organization"/>
    <property type="evidence" value="ECO:0007669"/>
    <property type="project" value="UniProtKB-ARBA"/>
</dbReference>
<keyword evidence="5" id="KW-1185">Reference proteome</keyword>